<name>A0ABS1SZD2_9GAMM</name>
<evidence type="ECO:0000259" key="1">
    <source>
        <dbReference type="Pfam" id="PF04073"/>
    </source>
</evidence>
<keyword evidence="3" id="KW-1185">Reference proteome</keyword>
<dbReference type="RefSeq" id="WP_202720879.1">
    <property type="nucleotide sequence ID" value="NZ_BPEX01000017.1"/>
</dbReference>
<dbReference type="Pfam" id="PF04073">
    <property type="entry name" value="tRNA_edit"/>
    <property type="match status" value="1"/>
</dbReference>
<dbReference type="InterPro" id="IPR036754">
    <property type="entry name" value="YbaK/aa-tRNA-synt-asso_dom_sf"/>
</dbReference>
<reference evidence="2 3" key="1">
    <citation type="submission" date="2021-01" db="EMBL/GenBank/DDBJ databases">
        <title>Genome sequence of Shewanella schlegeliana JCM 11561.</title>
        <authorList>
            <person name="Zhang H."/>
            <person name="Li C."/>
        </authorList>
    </citation>
    <scope>NUCLEOTIDE SEQUENCE [LARGE SCALE GENOMIC DNA]</scope>
    <source>
        <strain evidence="2 3">JCM 11561</strain>
    </source>
</reference>
<accession>A0ABS1SZD2</accession>
<dbReference type="Proteomes" id="UP000604898">
    <property type="component" value="Unassembled WGS sequence"/>
</dbReference>
<gene>
    <name evidence="2" type="ORF">JMA39_05715</name>
</gene>
<dbReference type="Gene3D" id="3.90.960.10">
    <property type="entry name" value="YbaK/aminoacyl-tRNA synthetase-associated domain"/>
    <property type="match status" value="1"/>
</dbReference>
<dbReference type="SUPFAM" id="SSF55826">
    <property type="entry name" value="YbaK/ProRS associated domain"/>
    <property type="match status" value="1"/>
</dbReference>
<sequence>MSISERLNQYLNVNKVDYELVPHPHSFSSLSSAIAANIPPSKLAKAVILEDHEGRRVMAVLPANHKVSLRTLGDKLNRDLRLIEEKEVYEMFGDCQKGAIPSLGEVYNLEAVYDDLLVEAKEIYFEAGDHNTLVHLAREDFVRLIKDAKHLRFSHESIH</sequence>
<dbReference type="EMBL" id="JAESVD010000003">
    <property type="protein sequence ID" value="MBL4912636.1"/>
    <property type="molecule type" value="Genomic_DNA"/>
</dbReference>
<comment type="caution">
    <text evidence="2">The sequence shown here is derived from an EMBL/GenBank/DDBJ whole genome shotgun (WGS) entry which is preliminary data.</text>
</comment>
<protein>
    <submittedName>
        <fullName evidence="2">YbaK/EbsC family protein</fullName>
    </submittedName>
</protein>
<feature type="domain" description="YbaK/aminoacyl-tRNA synthetase-associated" evidence="1">
    <location>
        <begin position="28"/>
        <end position="144"/>
    </location>
</feature>
<organism evidence="2 3">
    <name type="scientific">Shewanella schlegeliana</name>
    <dbReference type="NCBI Taxonomy" id="190308"/>
    <lineage>
        <taxon>Bacteria</taxon>
        <taxon>Pseudomonadati</taxon>
        <taxon>Pseudomonadota</taxon>
        <taxon>Gammaproteobacteria</taxon>
        <taxon>Alteromonadales</taxon>
        <taxon>Shewanellaceae</taxon>
        <taxon>Shewanella</taxon>
    </lineage>
</organism>
<dbReference type="CDD" id="cd04332">
    <property type="entry name" value="YbaK_like"/>
    <property type="match status" value="1"/>
</dbReference>
<proteinExistence type="predicted"/>
<evidence type="ECO:0000313" key="2">
    <source>
        <dbReference type="EMBL" id="MBL4912636.1"/>
    </source>
</evidence>
<dbReference type="InterPro" id="IPR007214">
    <property type="entry name" value="YbaK/aa-tRNA-synth-assoc-dom"/>
</dbReference>
<evidence type="ECO:0000313" key="3">
    <source>
        <dbReference type="Proteomes" id="UP000604898"/>
    </source>
</evidence>